<protein>
    <recommendedName>
        <fullName evidence="2">Pyridoxamine 5'-phosphate oxidase N-terminal domain-containing protein</fullName>
    </recommendedName>
</protein>
<sequence length="144" mass="15925">MGGMEKMTDSEWRAFVSEGTRTGKAGVVRKDGTPHVTPIWFVLDGDDVLFNTSRTSVKGRALARDPRLSLCVDDQTPPFSYVTLQAEATLIEDLDEMRRWAAVIGGRYMGADRAEEFGSRNAVPTEYLVRARITKVTAERAIAA</sequence>
<dbReference type="GO" id="GO:0016627">
    <property type="term" value="F:oxidoreductase activity, acting on the CH-CH group of donors"/>
    <property type="evidence" value="ECO:0007669"/>
    <property type="project" value="TreeGrafter"/>
</dbReference>
<keyword evidence="4" id="KW-1185">Reference proteome</keyword>
<evidence type="ECO:0000256" key="1">
    <source>
        <dbReference type="ARBA" id="ARBA00023002"/>
    </source>
</evidence>
<dbReference type="InterPro" id="IPR012349">
    <property type="entry name" value="Split_barrel_FMN-bd"/>
</dbReference>
<dbReference type="InterPro" id="IPR052019">
    <property type="entry name" value="F420H2_bilvrd_red/Heme_oxyg"/>
</dbReference>
<dbReference type="Pfam" id="PF01243">
    <property type="entry name" value="PNPOx_N"/>
    <property type="match status" value="1"/>
</dbReference>
<evidence type="ECO:0000313" key="3">
    <source>
        <dbReference type="EMBL" id="RKS73620.1"/>
    </source>
</evidence>
<dbReference type="OrthoDB" id="157302at2"/>
<proteinExistence type="predicted"/>
<dbReference type="PANTHER" id="PTHR35176">
    <property type="entry name" value="HEME OXYGENASE HI_0854-RELATED"/>
    <property type="match status" value="1"/>
</dbReference>
<dbReference type="InterPro" id="IPR019920">
    <property type="entry name" value="F420-binding_dom_put"/>
</dbReference>
<evidence type="ECO:0000259" key="2">
    <source>
        <dbReference type="Pfam" id="PF01243"/>
    </source>
</evidence>
<reference evidence="3 4" key="1">
    <citation type="submission" date="2018-10" db="EMBL/GenBank/DDBJ databases">
        <title>Genomic Encyclopedia of Archaeal and Bacterial Type Strains, Phase II (KMG-II): from individual species to whole genera.</title>
        <authorList>
            <person name="Goeker M."/>
        </authorList>
    </citation>
    <scope>NUCLEOTIDE SEQUENCE [LARGE SCALE GENOMIC DNA]</scope>
    <source>
        <strain evidence="3 4">DSM 43383</strain>
    </source>
</reference>
<dbReference type="Proteomes" id="UP000274601">
    <property type="component" value="Unassembled WGS sequence"/>
</dbReference>
<keyword evidence="1" id="KW-0560">Oxidoreductase</keyword>
<accession>A0A495QM30</accession>
<dbReference type="PANTHER" id="PTHR35176:SF1">
    <property type="entry name" value="F420H(2)-DEPENDENT BILIVERDIN REDUCTASE"/>
    <property type="match status" value="1"/>
</dbReference>
<name>A0A495QM30_9ACTN</name>
<comment type="caution">
    <text evidence="3">The sequence shown here is derived from an EMBL/GenBank/DDBJ whole genome shotgun (WGS) entry which is preliminary data.</text>
</comment>
<dbReference type="AlphaFoldDB" id="A0A495QM30"/>
<gene>
    <name evidence="3" type="ORF">BZB76_4322</name>
</gene>
<evidence type="ECO:0000313" key="4">
    <source>
        <dbReference type="Proteomes" id="UP000274601"/>
    </source>
</evidence>
<dbReference type="GO" id="GO:0070967">
    <property type="term" value="F:coenzyme F420 binding"/>
    <property type="evidence" value="ECO:0007669"/>
    <property type="project" value="TreeGrafter"/>
</dbReference>
<dbReference type="GO" id="GO:0005829">
    <property type="term" value="C:cytosol"/>
    <property type="evidence" value="ECO:0007669"/>
    <property type="project" value="TreeGrafter"/>
</dbReference>
<dbReference type="Gene3D" id="2.30.110.10">
    <property type="entry name" value="Electron Transport, Fmn-binding Protein, Chain A"/>
    <property type="match status" value="1"/>
</dbReference>
<dbReference type="InterPro" id="IPR011576">
    <property type="entry name" value="Pyridox_Oxase_N"/>
</dbReference>
<dbReference type="SUPFAM" id="SSF50475">
    <property type="entry name" value="FMN-binding split barrel"/>
    <property type="match status" value="1"/>
</dbReference>
<organism evidence="3 4">
    <name type="scientific">Actinomadura pelletieri DSM 43383</name>
    <dbReference type="NCBI Taxonomy" id="1120940"/>
    <lineage>
        <taxon>Bacteria</taxon>
        <taxon>Bacillati</taxon>
        <taxon>Actinomycetota</taxon>
        <taxon>Actinomycetes</taxon>
        <taxon>Streptosporangiales</taxon>
        <taxon>Thermomonosporaceae</taxon>
        <taxon>Actinomadura</taxon>
    </lineage>
</organism>
<dbReference type="EMBL" id="RBWU01000004">
    <property type="protein sequence ID" value="RKS73620.1"/>
    <property type="molecule type" value="Genomic_DNA"/>
</dbReference>
<dbReference type="NCBIfam" id="TIGR03618">
    <property type="entry name" value="Rv1155_F420"/>
    <property type="match status" value="1"/>
</dbReference>
<feature type="domain" description="Pyridoxamine 5'-phosphate oxidase N-terminal" evidence="2">
    <location>
        <begin position="11"/>
        <end position="118"/>
    </location>
</feature>